<feature type="domain" description="G-protein coupled receptors family 1 profile" evidence="10">
    <location>
        <begin position="1"/>
        <end position="161"/>
    </location>
</feature>
<keyword evidence="3 9" id="KW-0812">Transmembrane</keyword>
<evidence type="ECO:0000313" key="11">
    <source>
        <dbReference type="EMBL" id="CAG5123691.1"/>
    </source>
</evidence>
<evidence type="ECO:0000256" key="4">
    <source>
        <dbReference type="ARBA" id="ARBA00022989"/>
    </source>
</evidence>
<keyword evidence="4 9" id="KW-1133">Transmembrane helix</keyword>
<evidence type="ECO:0000256" key="2">
    <source>
        <dbReference type="ARBA" id="ARBA00022475"/>
    </source>
</evidence>
<dbReference type="InterPro" id="IPR000276">
    <property type="entry name" value="GPCR_Rhodpsn"/>
</dbReference>
<feature type="non-terminal residue" evidence="11">
    <location>
        <position position="1"/>
    </location>
</feature>
<evidence type="ECO:0000259" key="10">
    <source>
        <dbReference type="PROSITE" id="PS50262"/>
    </source>
</evidence>
<evidence type="ECO:0000256" key="6">
    <source>
        <dbReference type="ARBA" id="ARBA00023136"/>
    </source>
</evidence>
<dbReference type="GO" id="GO:0005886">
    <property type="term" value="C:plasma membrane"/>
    <property type="evidence" value="ECO:0007669"/>
    <property type="project" value="UniProtKB-SubCell"/>
</dbReference>
<keyword evidence="5" id="KW-0297">G-protein coupled receptor</keyword>
<dbReference type="EMBL" id="CAJHNH020001590">
    <property type="protein sequence ID" value="CAG5123691.1"/>
    <property type="molecule type" value="Genomic_DNA"/>
</dbReference>
<dbReference type="AlphaFoldDB" id="A0A8S3Z9D4"/>
<dbReference type="PANTHER" id="PTHR24249">
    <property type="entry name" value="HISTAMINE RECEPTOR-RELATED G-PROTEIN COUPLED RECEPTOR"/>
    <property type="match status" value="1"/>
</dbReference>
<keyword evidence="2" id="KW-1003">Cell membrane</keyword>
<dbReference type="PANTHER" id="PTHR24249:SF372">
    <property type="entry name" value="G-PROTEIN COUPLED RECEPTORS FAMILY 1 PROFILE DOMAIN-CONTAINING PROTEIN"/>
    <property type="match status" value="1"/>
</dbReference>
<keyword evidence="7" id="KW-0675">Receptor</keyword>
<evidence type="ECO:0000256" key="9">
    <source>
        <dbReference type="SAM" id="Phobius"/>
    </source>
</evidence>
<accession>A0A8S3Z9D4</accession>
<name>A0A8S3Z9D4_9EUPU</name>
<dbReference type="Pfam" id="PF00001">
    <property type="entry name" value="7tm_1"/>
    <property type="match status" value="1"/>
</dbReference>
<keyword evidence="6 9" id="KW-0472">Membrane</keyword>
<evidence type="ECO:0000256" key="1">
    <source>
        <dbReference type="ARBA" id="ARBA00004651"/>
    </source>
</evidence>
<dbReference type="OrthoDB" id="6085995at2759"/>
<dbReference type="SUPFAM" id="SSF81321">
    <property type="entry name" value="Family A G protein-coupled receptor-like"/>
    <property type="match status" value="1"/>
</dbReference>
<evidence type="ECO:0000256" key="5">
    <source>
        <dbReference type="ARBA" id="ARBA00023040"/>
    </source>
</evidence>
<protein>
    <recommendedName>
        <fullName evidence="10">G-protein coupled receptors family 1 profile domain-containing protein</fullName>
    </recommendedName>
</protein>
<feature type="transmembrane region" description="Helical" evidence="9">
    <location>
        <begin position="116"/>
        <end position="136"/>
    </location>
</feature>
<dbReference type="PROSITE" id="PS50262">
    <property type="entry name" value="G_PROTEIN_RECEP_F1_2"/>
    <property type="match status" value="1"/>
</dbReference>
<evidence type="ECO:0000256" key="8">
    <source>
        <dbReference type="ARBA" id="ARBA00023224"/>
    </source>
</evidence>
<evidence type="ECO:0000256" key="7">
    <source>
        <dbReference type="ARBA" id="ARBA00023170"/>
    </source>
</evidence>
<dbReference type="InterPro" id="IPR017452">
    <property type="entry name" value="GPCR_Rhodpsn_7TM"/>
</dbReference>
<evidence type="ECO:0000313" key="12">
    <source>
        <dbReference type="Proteomes" id="UP000678393"/>
    </source>
</evidence>
<comment type="caution">
    <text evidence="11">The sequence shown here is derived from an EMBL/GenBank/DDBJ whole genome shotgun (WGS) entry which is preliminary data.</text>
</comment>
<keyword evidence="12" id="KW-1185">Reference proteome</keyword>
<proteinExistence type="predicted"/>
<dbReference type="GO" id="GO:0004930">
    <property type="term" value="F:G protein-coupled receptor activity"/>
    <property type="evidence" value="ECO:0007669"/>
    <property type="project" value="UniProtKB-KW"/>
</dbReference>
<dbReference type="Gene3D" id="1.20.1070.10">
    <property type="entry name" value="Rhodopsin 7-helix transmembrane proteins"/>
    <property type="match status" value="1"/>
</dbReference>
<dbReference type="Proteomes" id="UP000678393">
    <property type="component" value="Unassembled WGS sequence"/>
</dbReference>
<comment type="subcellular location">
    <subcellularLocation>
        <location evidence="1">Cell membrane</location>
        <topology evidence="1">Multi-pass membrane protein</topology>
    </subcellularLocation>
</comment>
<feature type="transmembrane region" description="Helical" evidence="9">
    <location>
        <begin position="142"/>
        <end position="164"/>
    </location>
</feature>
<feature type="transmembrane region" description="Helical" evidence="9">
    <location>
        <begin position="20"/>
        <end position="43"/>
    </location>
</feature>
<feature type="transmembrane region" description="Helical" evidence="9">
    <location>
        <begin position="63"/>
        <end position="87"/>
    </location>
</feature>
<keyword evidence="8" id="KW-0807">Transducer</keyword>
<gene>
    <name evidence="11" type="ORF">CUNI_LOCUS9249</name>
</gene>
<evidence type="ECO:0000256" key="3">
    <source>
        <dbReference type="ARBA" id="ARBA00022692"/>
    </source>
</evidence>
<organism evidence="11 12">
    <name type="scientific">Candidula unifasciata</name>
    <dbReference type="NCBI Taxonomy" id="100452"/>
    <lineage>
        <taxon>Eukaryota</taxon>
        <taxon>Metazoa</taxon>
        <taxon>Spiralia</taxon>
        <taxon>Lophotrochozoa</taxon>
        <taxon>Mollusca</taxon>
        <taxon>Gastropoda</taxon>
        <taxon>Heterobranchia</taxon>
        <taxon>Euthyneura</taxon>
        <taxon>Panpulmonata</taxon>
        <taxon>Eupulmonata</taxon>
        <taxon>Stylommatophora</taxon>
        <taxon>Helicina</taxon>
        <taxon>Helicoidea</taxon>
        <taxon>Geomitridae</taxon>
        <taxon>Candidula</taxon>
    </lineage>
</organism>
<dbReference type="InterPro" id="IPR050569">
    <property type="entry name" value="TAAR"/>
</dbReference>
<reference evidence="11" key="1">
    <citation type="submission" date="2021-04" db="EMBL/GenBank/DDBJ databases">
        <authorList>
            <consortium name="Molecular Ecology Group"/>
        </authorList>
    </citation>
    <scope>NUCLEOTIDE SEQUENCE</scope>
</reference>
<dbReference type="CDD" id="cd00637">
    <property type="entry name" value="7tm_classA_rhodopsin-like"/>
    <property type="match status" value="1"/>
</dbReference>
<sequence>MYINIAHPFFYQSIMTNRSVYIIILCLWTFGLSYMFVPLMVYTKVHYHKSCILLHPPLEYYCIGAFVYVISSVAVMVSNFKVAFLAFRKKQVSLARRIPSSGIGTVRSVKFFSAMFGMYFICTSPSVLCAGLNIVFPVPTPVYVFSIYLIPFNSVLTFIIFFFINNKFSQAVMRTFSDVKARLCKG</sequence>